<dbReference type="Gene3D" id="3.40.1410.10">
    <property type="entry name" value="Chorismate lyase-like"/>
    <property type="match status" value="1"/>
</dbReference>
<keyword evidence="6" id="KW-1185">Reference proteome</keyword>
<dbReference type="InterPro" id="IPR036390">
    <property type="entry name" value="WH_DNA-bd_sf"/>
</dbReference>
<gene>
    <name evidence="5" type="ORF">HNP73_001466</name>
</gene>
<dbReference type="PANTHER" id="PTHR44846">
    <property type="entry name" value="MANNOSYL-D-GLYCERATE TRANSPORT/METABOLISM SYSTEM REPRESSOR MNGR-RELATED"/>
    <property type="match status" value="1"/>
</dbReference>
<sequence>MSDGIDRSSPEPYYLQLARILQGRISDGIYAPGAQIPGESELCRTYDLARSTVRETLRTLEQQRAIRLVPRRGAFVTDHRDNRWMLRVAQGFLESEAHSGNAVIETEVLRAVVEPVPARAAVALELAEGEPVFALERLRKVDGLPALHSTNWLPVDIGALLESKPVLRGVASLNATLREAGVHIFSARRELAAVAASSDTARRLELPRNAPVLCITSTSRDAAGRPFDYYESLVRSDALTISISAEAGDLGGD</sequence>
<dbReference type="GO" id="GO:0003700">
    <property type="term" value="F:DNA-binding transcription factor activity"/>
    <property type="evidence" value="ECO:0007669"/>
    <property type="project" value="InterPro"/>
</dbReference>
<dbReference type="InterPro" id="IPR011663">
    <property type="entry name" value="UTRA"/>
</dbReference>
<evidence type="ECO:0000313" key="6">
    <source>
        <dbReference type="Proteomes" id="UP000549457"/>
    </source>
</evidence>
<dbReference type="SUPFAM" id="SSF64288">
    <property type="entry name" value="Chorismate lyase-like"/>
    <property type="match status" value="1"/>
</dbReference>
<evidence type="ECO:0000313" key="5">
    <source>
        <dbReference type="EMBL" id="MBB5221545.1"/>
    </source>
</evidence>
<dbReference type="GO" id="GO:0003677">
    <property type="term" value="F:DNA binding"/>
    <property type="evidence" value="ECO:0007669"/>
    <property type="project" value="UniProtKB-KW"/>
</dbReference>
<dbReference type="PANTHER" id="PTHR44846:SF1">
    <property type="entry name" value="MANNOSYL-D-GLYCERATE TRANSPORT_METABOLISM SYSTEM REPRESSOR MNGR-RELATED"/>
    <property type="match status" value="1"/>
</dbReference>
<dbReference type="AlphaFoldDB" id="A0A840SLQ6"/>
<keyword evidence="2" id="KW-0238">DNA-binding</keyword>
<accession>A0A840SLQ6</accession>
<dbReference type="InterPro" id="IPR036388">
    <property type="entry name" value="WH-like_DNA-bd_sf"/>
</dbReference>
<dbReference type="GO" id="GO:0045892">
    <property type="term" value="P:negative regulation of DNA-templated transcription"/>
    <property type="evidence" value="ECO:0007669"/>
    <property type="project" value="TreeGrafter"/>
</dbReference>
<dbReference type="SMART" id="SM00345">
    <property type="entry name" value="HTH_GNTR"/>
    <property type="match status" value="1"/>
</dbReference>
<feature type="domain" description="HTH gntR-type" evidence="4">
    <location>
        <begin position="11"/>
        <end position="79"/>
    </location>
</feature>
<evidence type="ECO:0000259" key="4">
    <source>
        <dbReference type="PROSITE" id="PS50949"/>
    </source>
</evidence>
<reference evidence="5 6" key="1">
    <citation type="submission" date="2020-08" db="EMBL/GenBank/DDBJ databases">
        <title>Genomic Encyclopedia of Type Strains, Phase IV (KMG-IV): sequencing the most valuable type-strain genomes for metagenomic binning, comparative biology and taxonomic classification.</title>
        <authorList>
            <person name="Goeker M."/>
        </authorList>
    </citation>
    <scope>NUCLEOTIDE SEQUENCE [LARGE SCALE GENOMIC DNA]</scope>
    <source>
        <strain evidence="5 6">DSM 101730</strain>
    </source>
</reference>
<dbReference type="Gene3D" id="1.10.10.10">
    <property type="entry name" value="Winged helix-like DNA-binding domain superfamily/Winged helix DNA-binding domain"/>
    <property type="match status" value="1"/>
</dbReference>
<comment type="caution">
    <text evidence="5">The sequence shown here is derived from an EMBL/GenBank/DDBJ whole genome shotgun (WGS) entry which is preliminary data.</text>
</comment>
<dbReference type="InterPro" id="IPR028978">
    <property type="entry name" value="Chorismate_lyase_/UTRA_dom_sf"/>
</dbReference>
<dbReference type="Pfam" id="PF00392">
    <property type="entry name" value="GntR"/>
    <property type="match status" value="1"/>
</dbReference>
<dbReference type="InterPro" id="IPR000524">
    <property type="entry name" value="Tscrpt_reg_HTH_GntR"/>
</dbReference>
<evidence type="ECO:0000256" key="3">
    <source>
        <dbReference type="ARBA" id="ARBA00023163"/>
    </source>
</evidence>
<protein>
    <submittedName>
        <fullName evidence="5">GntR family transcriptional regulator</fullName>
    </submittedName>
</protein>
<evidence type="ECO:0000256" key="1">
    <source>
        <dbReference type="ARBA" id="ARBA00023015"/>
    </source>
</evidence>
<proteinExistence type="predicted"/>
<dbReference type="Proteomes" id="UP000549457">
    <property type="component" value="Unassembled WGS sequence"/>
</dbReference>
<keyword evidence="1" id="KW-0805">Transcription regulation</keyword>
<organism evidence="5 6">
    <name type="scientific">Amaricoccus macauensis</name>
    <dbReference type="NCBI Taxonomy" id="57001"/>
    <lineage>
        <taxon>Bacteria</taxon>
        <taxon>Pseudomonadati</taxon>
        <taxon>Pseudomonadota</taxon>
        <taxon>Alphaproteobacteria</taxon>
        <taxon>Rhodobacterales</taxon>
        <taxon>Paracoccaceae</taxon>
        <taxon>Amaricoccus</taxon>
    </lineage>
</organism>
<dbReference type="InterPro" id="IPR050679">
    <property type="entry name" value="Bact_HTH_transcr_reg"/>
</dbReference>
<dbReference type="SUPFAM" id="SSF46785">
    <property type="entry name" value="Winged helix' DNA-binding domain"/>
    <property type="match status" value="1"/>
</dbReference>
<dbReference type="EMBL" id="JACHFM010000001">
    <property type="protein sequence ID" value="MBB5221545.1"/>
    <property type="molecule type" value="Genomic_DNA"/>
</dbReference>
<dbReference type="CDD" id="cd07377">
    <property type="entry name" value="WHTH_GntR"/>
    <property type="match status" value="1"/>
</dbReference>
<dbReference type="SMART" id="SM00866">
    <property type="entry name" value="UTRA"/>
    <property type="match status" value="1"/>
</dbReference>
<keyword evidence="3" id="KW-0804">Transcription</keyword>
<dbReference type="PROSITE" id="PS50949">
    <property type="entry name" value="HTH_GNTR"/>
    <property type="match status" value="1"/>
</dbReference>
<dbReference type="RefSeq" id="WP_184147896.1">
    <property type="nucleotide sequence ID" value="NZ_JACHFM010000001.1"/>
</dbReference>
<name>A0A840SLQ6_9RHOB</name>
<evidence type="ECO:0000256" key="2">
    <source>
        <dbReference type="ARBA" id="ARBA00023125"/>
    </source>
</evidence>
<dbReference type="Pfam" id="PF07702">
    <property type="entry name" value="UTRA"/>
    <property type="match status" value="1"/>
</dbReference>